<feature type="region of interest" description="Disordered" evidence="1">
    <location>
        <begin position="25"/>
        <end position="83"/>
    </location>
</feature>
<feature type="chain" id="PRO_5038623717" evidence="2">
    <location>
        <begin position="20"/>
        <end position="210"/>
    </location>
</feature>
<dbReference type="Proteomes" id="UP000480246">
    <property type="component" value="Unassembled WGS sequence"/>
</dbReference>
<comment type="caution">
    <text evidence="4">The sequence shown here is derived from an EMBL/GenBank/DDBJ whole genome shotgun (WGS) entry which is preliminary data.</text>
</comment>
<accession>A0A7C8GU97</accession>
<dbReference type="RefSeq" id="WP_153402235.1">
    <property type="nucleotide sequence ID" value="NZ_ML762426.1"/>
</dbReference>
<dbReference type="EMBL" id="WEID01000030">
    <property type="protein sequence ID" value="KAB8138025.1"/>
    <property type="molecule type" value="Genomic_DNA"/>
</dbReference>
<dbReference type="AlphaFoldDB" id="A0A7C8GU97"/>
<dbReference type="PROSITE" id="PS51257">
    <property type="entry name" value="PROKAR_LIPOPROTEIN"/>
    <property type="match status" value="1"/>
</dbReference>
<keyword evidence="2" id="KW-0732">Signal</keyword>
<organism evidence="4 5">
    <name type="scientific">Gracilibacillus oryzae</name>
    <dbReference type="NCBI Taxonomy" id="1672701"/>
    <lineage>
        <taxon>Bacteria</taxon>
        <taxon>Bacillati</taxon>
        <taxon>Bacillota</taxon>
        <taxon>Bacilli</taxon>
        <taxon>Bacillales</taxon>
        <taxon>Bacillaceae</taxon>
        <taxon>Gracilibacillus</taxon>
    </lineage>
</organism>
<gene>
    <name evidence="4" type="ORF">F9U64_06770</name>
</gene>
<evidence type="ECO:0000256" key="2">
    <source>
        <dbReference type="SAM" id="SignalP"/>
    </source>
</evidence>
<sequence length="210" mass="22693">MKKKILLSIAIILMAVVLAACSNTNESTPEQNTQTENNSTSDNAEEKAKAQSDQADSVEDLDHSSMHHSNTDQVPEDLANAENPAYPVGSEAIINADHMGGMNGAVATIDGAYDTTVYTVTYTPTTGGKKVVGHKWIIQEEIKNAEEKVYEPGEEIVIEAAHMEGMEGAAAAIDSAEDTTVYMVSYPDTQTGEEVLYHKWVTEDELSPVE</sequence>
<dbReference type="Pfam" id="PF07563">
    <property type="entry name" value="DUF1541"/>
    <property type="match status" value="2"/>
</dbReference>
<evidence type="ECO:0000256" key="1">
    <source>
        <dbReference type="SAM" id="MobiDB-lite"/>
    </source>
</evidence>
<feature type="compositionally biased region" description="Polar residues" evidence="1">
    <location>
        <begin position="25"/>
        <end position="42"/>
    </location>
</feature>
<feature type="signal peptide" evidence="2">
    <location>
        <begin position="1"/>
        <end position="19"/>
    </location>
</feature>
<keyword evidence="5" id="KW-1185">Reference proteome</keyword>
<evidence type="ECO:0000313" key="5">
    <source>
        <dbReference type="Proteomes" id="UP000480246"/>
    </source>
</evidence>
<dbReference type="InterPro" id="IPR011438">
    <property type="entry name" value="DUF1541"/>
</dbReference>
<dbReference type="OrthoDB" id="1701949at2"/>
<name>A0A7C8GU97_9BACI</name>
<dbReference type="Gene3D" id="2.30.30.1210">
    <property type="entry name" value="Domain of unknown function DUF1541"/>
    <property type="match status" value="1"/>
</dbReference>
<feature type="domain" description="DUF1541" evidence="3">
    <location>
        <begin position="152"/>
        <end position="203"/>
    </location>
</feature>
<protein>
    <submittedName>
        <fullName evidence="4">DUF1541 domain-containing protein</fullName>
    </submittedName>
</protein>
<reference evidence="4 5" key="1">
    <citation type="submission" date="2019-10" db="EMBL/GenBank/DDBJ databases">
        <title>Gracilibacillus sp. nov. isolated from rice seeds.</title>
        <authorList>
            <person name="He S."/>
        </authorList>
    </citation>
    <scope>NUCLEOTIDE SEQUENCE [LARGE SCALE GENOMIC DNA]</scope>
    <source>
        <strain evidence="4 5">TD8</strain>
    </source>
</reference>
<proteinExistence type="predicted"/>
<evidence type="ECO:0000313" key="4">
    <source>
        <dbReference type="EMBL" id="KAB8138025.1"/>
    </source>
</evidence>
<evidence type="ECO:0000259" key="3">
    <source>
        <dbReference type="Pfam" id="PF07563"/>
    </source>
</evidence>
<feature type="domain" description="DUF1541" evidence="3">
    <location>
        <begin position="88"/>
        <end position="139"/>
    </location>
</feature>